<dbReference type="PANTHER" id="PTHR30193:SF37">
    <property type="entry name" value="INNER MEMBRANE ABC TRANSPORTER PERMEASE PROTEIN YCJO"/>
    <property type="match status" value="1"/>
</dbReference>
<evidence type="ECO:0000259" key="8">
    <source>
        <dbReference type="PROSITE" id="PS50928"/>
    </source>
</evidence>
<comment type="caution">
    <text evidence="9">The sequence shown here is derived from an EMBL/GenBank/DDBJ whole genome shotgun (WGS) entry which is preliminary data.</text>
</comment>
<gene>
    <name evidence="9" type="ORF">E1757_34785</name>
</gene>
<feature type="transmembrane region" description="Helical" evidence="7">
    <location>
        <begin position="93"/>
        <end position="114"/>
    </location>
</feature>
<evidence type="ECO:0000313" key="10">
    <source>
        <dbReference type="Proteomes" id="UP000295636"/>
    </source>
</evidence>
<organism evidence="9 10">
    <name type="scientific">Paenibacillus piri</name>
    <dbReference type="NCBI Taxonomy" id="2547395"/>
    <lineage>
        <taxon>Bacteria</taxon>
        <taxon>Bacillati</taxon>
        <taxon>Bacillota</taxon>
        <taxon>Bacilli</taxon>
        <taxon>Bacillales</taxon>
        <taxon>Paenibacillaceae</taxon>
        <taxon>Paenibacillus</taxon>
    </lineage>
</organism>
<evidence type="ECO:0000256" key="3">
    <source>
        <dbReference type="ARBA" id="ARBA00022475"/>
    </source>
</evidence>
<feature type="transmembrane region" description="Helical" evidence="7">
    <location>
        <begin position="126"/>
        <end position="146"/>
    </location>
</feature>
<evidence type="ECO:0000313" key="9">
    <source>
        <dbReference type="EMBL" id="TDF89438.1"/>
    </source>
</evidence>
<feature type="transmembrane region" description="Helical" evidence="7">
    <location>
        <begin position="178"/>
        <end position="199"/>
    </location>
</feature>
<evidence type="ECO:0000256" key="7">
    <source>
        <dbReference type="RuleBase" id="RU363032"/>
    </source>
</evidence>
<dbReference type="PROSITE" id="PS50928">
    <property type="entry name" value="ABC_TM1"/>
    <property type="match status" value="1"/>
</dbReference>
<protein>
    <submittedName>
        <fullName evidence="9">Sugar ABC transporter permease</fullName>
    </submittedName>
</protein>
<dbReference type="InterPro" id="IPR051393">
    <property type="entry name" value="ABC_transporter_permease"/>
</dbReference>
<dbReference type="Proteomes" id="UP000295636">
    <property type="component" value="Unassembled WGS sequence"/>
</dbReference>
<keyword evidence="4 7" id="KW-0812">Transmembrane</keyword>
<evidence type="ECO:0000256" key="5">
    <source>
        <dbReference type="ARBA" id="ARBA00022989"/>
    </source>
</evidence>
<accession>A0A4R5K895</accession>
<comment type="similarity">
    <text evidence="7">Belongs to the binding-protein-dependent transport system permease family.</text>
</comment>
<dbReference type="GO" id="GO:0005886">
    <property type="term" value="C:plasma membrane"/>
    <property type="evidence" value="ECO:0007669"/>
    <property type="project" value="UniProtKB-SubCell"/>
</dbReference>
<dbReference type="Pfam" id="PF00528">
    <property type="entry name" value="BPD_transp_1"/>
    <property type="match status" value="1"/>
</dbReference>
<dbReference type="PANTHER" id="PTHR30193">
    <property type="entry name" value="ABC TRANSPORTER PERMEASE PROTEIN"/>
    <property type="match status" value="1"/>
</dbReference>
<feature type="transmembrane region" description="Helical" evidence="7">
    <location>
        <begin position="29"/>
        <end position="54"/>
    </location>
</feature>
<evidence type="ECO:0000256" key="1">
    <source>
        <dbReference type="ARBA" id="ARBA00004651"/>
    </source>
</evidence>
<evidence type="ECO:0000256" key="2">
    <source>
        <dbReference type="ARBA" id="ARBA00022448"/>
    </source>
</evidence>
<feature type="transmembrane region" description="Helical" evidence="7">
    <location>
        <begin position="219"/>
        <end position="240"/>
    </location>
</feature>
<evidence type="ECO:0000256" key="4">
    <source>
        <dbReference type="ARBA" id="ARBA00022692"/>
    </source>
</evidence>
<keyword evidence="2 7" id="KW-0813">Transport</keyword>
<evidence type="ECO:0000256" key="6">
    <source>
        <dbReference type="ARBA" id="ARBA00023136"/>
    </source>
</evidence>
<feature type="transmembrane region" description="Helical" evidence="7">
    <location>
        <begin position="284"/>
        <end position="303"/>
    </location>
</feature>
<proteinExistence type="inferred from homology"/>
<dbReference type="EMBL" id="SMRT01000037">
    <property type="protein sequence ID" value="TDF89438.1"/>
    <property type="molecule type" value="Genomic_DNA"/>
</dbReference>
<dbReference type="GO" id="GO:0055085">
    <property type="term" value="P:transmembrane transport"/>
    <property type="evidence" value="ECO:0007669"/>
    <property type="project" value="InterPro"/>
</dbReference>
<feature type="domain" description="ABC transmembrane type-1" evidence="8">
    <location>
        <begin position="88"/>
        <end position="302"/>
    </location>
</feature>
<keyword evidence="3" id="KW-1003">Cell membrane</keyword>
<dbReference type="AlphaFoldDB" id="A0A4R5K895"/>
<dbReference type="CDD" id="cd06261">
    <property type="entry name" value="TM_PBP2"/>
    <property type="match status" value="1"/>
</dbReference>
<keyword evidence="5 7" id="KW-1133">Transmembrane helix</keyword>
<dbReference type="OrthoDB" id="9809527at2"/>
<name>A0A4R5K895_9BACL</name>
<dbReference type="RefSeq" id="WP_133236949.1">
    <property type="nucleotide sequence ID" value="NZ_SMRT01000037.1"/>
</dbReference>
<keyword evidence="10" id="KW-1185">Reference proteome</keyword>
<dbReference type="InterPro" id="IPR000515">
    <property type="entry name" value="MetI-like"/>
</dbReference>
<sequence>MKGTSNSEKMIIYKRLSSHRTQKMKNIQFGLLISVPAILIVLGIGLYPLLYSFILSFTDFRLLHDETSFVGLGNFIHLLKENEFWNALKVTSLITFFSIFFEFLLGLCIALTLTSITRGKNFFRTIFLLPMMLSPVVVGLMFRYMFNDEFGIINTVLLNIGLIKTPIPWLLQTNFALASIITLDIWAATPLVVILLYSGLINIPSTLYEAGKIDGTNPFQSFCHITVPLLKPIIFVTLIIRGMDVFRVFDSIYVLTAGGPANSTESLAMYLYRINWKSNEIGMASAGSYLMLLIMIIASLLLMKSMSVGRNRV</sequence>
<dbReference type="Gene3D" id="1.10.3720.10">
    <property type="entry name" value="MetI-like"/>
    <property type="match status" value="1"/>
</dbReference>
<dbReference type="SUPFAM" id="SSF161098">
    <property type="entry name" value="MetI-like"/>
    <property type="match status" value="1"/>
</dbReference>
<keyword evidence="6 7" id="KW-0472">Membrane</keyword>
<reference evidence="9 10" key="1">
    <citation type="submission" date="2019-03" db="EMBL/GenBank/DDBJ databases">
        <title>This is whole genome sequence of Paenibacillus sp MS74 strain.</title>
        <authorList>
            <person name="Trinh H.N."/>
        </authorList>
    </citation>
    <scope>NUCLEOTIDE SEQUENCE [LARGE SCALE GENOMIC DNA]</scope>
    <source>
        <strain evidence="9 10">MS74</strain>
    </source>
</reference>
<comment type="subcellular location">
    <subcellularLocation>
        <location evidence="1 7">Cell membrane</location>
        <topology evidence="1 7">Multi-pass membrane protein</topology>
    </subcellularLocation>
</comment>
<dbReference type="InterPro" id="IPR035906">
    <property type="entry name" value="MetI-like_sf"/>
</dbReference>